<dbReference type="OrthoDB" id="1683515at2"/>
<evidence type="ECO:0000256" key="1">
    <source>
        <dbReference type="ARBA" id="ARBA00022980"/>
    </source>
</evidence>
<evidence type="ECO:0000313" key="3">
    <source>
        <dbReference type="EMBL" id="RKI94152.1"/>
    </source>
</evidence>
<dbReference type="AlphaFoldDB" id="A0A3A9ARZ1"/>
<dbReference type="GO" id="GO:0005840">
    <property type="term" value="C:ribosome"/>
    <property type="evidence" value="ECO:0007669"/>
    <property type="project" value="UniProtKB-KW"/>
</dbReference>
<keyword evidence="2" id="KW-0687">Ribonucleoprotein</keyword>
<evidence type="ECO:0000256" key="2">
    <source>
        <dbReference type="ARBA" id="ARBA00023274"/>
    </source>
</evidence>
<comment type="caution">
    <text evidence="3">The sequence shown here is derived from an EMBL/GenBank/DDBJ whole genome shotgun (WGS) entry which is preliminary data.</text>
</comment>
<dbReference type="RefSeq" id="WP_120465877.1">
    <property type="nucleotide sequence ID" value="NZ_CATAJS010000145.1"/>
</dbReference>
<dbReference type="Proteomes" id="UP000280696">
    <property type="component" value="Unassembled WGS sequence"/>
</dbReference>
<reference evidence="3 4" key="1">
    <citation type="submission" date="2018-09" db="EMBL/GenBank/DDBJ databases">
        <title>Murine metabolic-syndrome-specific gut microbial biobank.</title>
        <authorList>
            <person name="Liu C."/>
        </authorList>
    </citation>
    <scope>NUCLEOTIDE SEQUENCE [LARGE SCALE GENOMIC DNA]</scope>
    <source>
        <strain evidence="3 4">0.1xD8-82</strain>
    </source>
</reference>
<sequence>MVISMTGMFAISRAGHDKGHMYVILDEDTEFVYLADGKNRRTDNPKKKRKKHIQLVKKGADEVLLQKLEEKTSVSDEEIKRAIKIRMNEFISKQIE</sequence>
<keyword evidence="4" id="KW-1185">Reference proteome</keyword>
<dbReference type="CDD" id="cd06088">
    <property type="entry name" value="KOW_RPL14"/>
    <property type="match status" value="1"/>
</dbReference>
<dbReference type="InterPro" id="IPR041985">
    <property type="entry name" value="Ribosomal_eL14_KOW"/>
</dbReference>
<gene>
    <name evidence="3" type="ORF">D7V94_00815</name>
</gene>
<proteinExistence type="predicted"/>
<evidence type="ECO:0008006" key="5">
    <source>
        <dbReference type="Google" id="ProtNLM"/>
    </source>
</evidence>
<dbReference type="GO" id="GO:1990904">
    <property type="term" value="C:ribonucleoprotein complex"/>
    <property type="evidence" value="ECO:0007669"/>
    <property type="project" value="UniProtKB-KW"/>
</dbReference>
<dbReference type="EMBL" id="RAYQ01000001">
    <property type="protein sequence ID" value="RKI94152.1"/>
    <property type="molecule type" value="Genomic_DNA"/>
</dbReference>
<organism evidence="3 4">
    <name type="scientific">Parablautia intestinalis</name>
    <dbReference type="NCBI Taxonomy" id="2320100"/>
    <lineage>
        <taxon>Bacteria</taxon>
        <taxon>Bacillati</taxon>
        <taxon>Bacillota</taxon>
        <taxon>Clostridia</taxon>
        <taxon>Lachnospirales</taxon>
        <taxon>Lachnospiraceae</taxon>
        <taxon>Parablautia</taxon>
    </lineage>
</organism>
<name>A0A3A9ARZ1_9FIRM</name>
<dbReference type="SUPFAM" id="SSF50104">
    <property type="entry name" value="Translation proteins SH3-like domain"/>
    <property type="match status" value="1"/>
</dbReference>
<dbReference type="InterPro" id="IPR008991">
    <property type="entry name" value="Translation_prot_SH3-like_sf"/>
</dbReference>
<keyword evidence="1" id="KW-0689">Ribosomal protein</keyword>
<accession>A0A3A9ARZ1</accession>
<evidence type="ECO:0000313" key="4">
    <source>
        <dbReference type="Proteomes" id="UP000280696"/>
    </source>
</evidence>
<protein>
    <recommendedName>
        <fullName evidence="5">RNA-binding protein</fullName>
    </recommendedName>
</protein>